<dbReference type="Pfam" id="PF04457">
    <property type="entry name" value="MJ1316"/>
    <property type="match status" value="1"/>
</dbReference>
<keyword evidence="5" id="KW-0227">DNA damage</keyword>
<dbReference type="Gene3D" id="3.60.10.10">
    <property type="entry name" value="Endonuclease/exonuclease/phosphatase"/>
    <property type="match status" value="1"/>
</dbReference>
<accession>A0A5Q0H5N1</accession>
<dbReference type="OrthoDB" id="2082235at2"/>
<evidence type="ECO:0000256" key="8">
    <source>
        <dbReference type="ARBA" id="ARBA00023204"/>
    </source>
</evidence>
<dbReference type="SUPFAM" id="SSF81631">
    <property type="entry name" value="PAP/OAS1 substrate-binding domain"/>
    <property type="match status" value="1"/>
</dbReference>
<dbReference type="EMBL" id="CP034550">
    <property type="protein sequence ID" value="QFZ21541.1"/>
    <property type="molecule type" value="Genomic_DNA"/>
</dbReference>
<evidence type="ECO:0000256" key="5">
    <source>
        <dbReference type="ARBA" id="ARBA00022763"/>
    </source>
</evidence>
<dbReference type="GO" id="GO:0003697">
    <property type="term" value="F:single-stranded DNA binding"/>
    <property type="evidence" value="ECO:0007669"/>
    <property type="project" value="TreeGrafter"/>
</dbReference>
<dbReference type="InterPro" id="IPR009097">
    <property type="entry name" value="Cyclic_Pdiesterase"/>
</dbReference>
<evidence type="ECO:0000259" key="10">
    <source>
        <dbReference type="Pfam" id="PF03372"/>
    </source>
</evidence>
<feature type="domain" description="Endonuclease/exonuclease/phosphatase" evidence="10">
    <location>
        <begin position="134"/>
        <end position="360"/>
    </location>
</feature>
<dbReference type="GO" id="GO:0005737">
    <property type="term" value="C:cytoplasm"/>
    <property type="evidence" value="ECO:0007669"/>
    <property type="project" value="TreeGrafter"/>
</dbReference>
<evidence type="ECO:0000313" key="13">
    <source>
        <dbReference type="Proteomes" id="UP000325787"/>
    </source>
</evidence>
<keyword evidence="7" id="KW-0460">Magnesium</keyword>
<keyword evidence="12" id="KW-0548">Nucleotidyltransferase</keyword>
<dbReference type="Pfam" id="PF03372">
    <property type="entry name" value="Exo_endo_phos"/>
    <property type="match status" value="1"/>
</dbReference>
<evidence type="ECO:0000256" key="3">
    <source>
        <dbReference type="ARBA" id="ARBA00022722"/>
    </source>
</evidence>
<feature type="region of interest" description="Disordered" evidence="9">
    <location>
        <begin position="98"/>
        <end position="124"/>
    </location>
</feature>
<evidence type="ECO:0000256" key="1">
    <source>
        <dbReference type="ARBA" id="ARBA00001936"/>
    </source>
</evidence>
<organism evidence="12 13">
    <name type="scientific">Saccharothrix syringae</name>
    <name type="common">Nocardiopsis syringae</name>
    <dbReference type="NCBI Taxonomy" id="103733"/>
    <lineage>
        <taxon>Bacteria</taxon>
        <taxon>Bacillati</taxon>
        <taxon>Actinomycetota</taxon>
        <taxon>Actinomycetes</taxon>
        <taxon>Pseudonocardiales</taxon>
        <taxon>Pseudonocardiaceae</taxon>
        <taxon>Saccharothrix</taxon>
    </lineage>
</organism>
<dbReference type="GO" id="GO:0006302">
    <property type="term" value="P:double-strand break repair"/>
    <property type="evidence" value="ECO:0007669"/>
    <property type="project" value="TreeGrafter"/>
</dbReference>
<feature type="domain" description="MJ1316 RNA cyclic group end recognition" evidence="11">
    <location>
        <begin position="1"/>
        <end position="65"/>
    </location>
</feature>
<evidence type="ECO:0000313" key="12">
    <source>
        <dbReference type="EMBL" id="QFZ21541.1"/>
    </source>
</evidence>
<dbReference type="InterPro" id="IPR005135">
    <property type="entry name" value="Endo/exonuclease/phosphatase"/>
</dbReference>
<dbReference type="GO" id="GO:0016779">
    <property type="term" value="F:nucleotidyltransferase activity"/>
    <property type="evidence" value="ECO:0007669"/>
    <property type="project" value="UniProtKB-KW"/>
</dbReference>
<dbReference type="InterPro" id="IPR040459">
    <property type="entry name" value="MJ1316"/>
</dbReference>
<dbReference type="RefSeq" id="WP_033435037.1">
    <property type="nucleotide sequence ID" value="NZ_CP034550.1"/>
</dbReference>
<dbReference type="GO" id="GO:0046872">
    <property type="term" value="F:metal ion binding"/>
    <property type="evidence" value="ECO:0007669"/>
    <property type="project" value="UniProtKB-KW"/>
</dbReference>
<dbReference type="GO" id="GO:0004518">
    <property type="term" value="F:nuclease activity"/>
    <property type="evidence" value="ECO:0007669"/>
    <property type="project" value="UniProtKB-KW"/>
</dbReference>
<keyword evidence="8" id="KW-0234">DNA repair</keyword>
<evidence type="ECO:0000256" key="6">
    <source>
        <dbReference type="ARBA" id="ARBA00022801"/>
    </source>
</evidence>
<evidence type="ECO:0000259" key="11">
    <source>
        <dbReference type="Pfam" id="PF04457"/>
    </source>
</evidence>
<comment type="cofactor">
    <cofactor evidence="1">
        <name>Mn(2+)</name>
        <dbReference type="ChEBI" id="CHEBI:29035"/>
    </cofactor>
</comment>
<dbReference type="Gene3D" id="1.10.1410.10">
    <property type="match status" value="1"/>
</dbReference>
<dbReference type="KEGG" id="ssyi:EKG83_32820"/>
<keyword evidence="3" id="KW-0540">Nuclease</keyword>
<protein>
    <submittedName>
        <fullName evidence="12">Polynucleotide adenylyltransferase</fullName>
    </submittedName>
</protein>
<gene>
    <name evidence="12" type="ORF">EKG83_32820</name>
</gene>
<keyword evidence="12" id="KW-0808">Transferase</keyword>
<comment type="cofactor">
    <cofactor evidence="2">
        <name>Mg(2+)</name>
        <dbReference type="ChEBI" id="CHEBI:18420"/>
    </cofactor>
</comment>
<feature type="region of interest" description="Disordered" evidence="9">
    <location>
        <begin position="296"/>
        <end position="321"/>
    </location>
</feature>
<dbReference type="Gene3D" id="3.30.460.10">
    <property type="entry name" value="Beta Polymerase, domain 2"/>
    <property type="match status" value="1"/>
</dbReference>
<dbReference type="PANTHER" id="PTHR15822">
    <property type="entry name" value="TRAF AND TNF RECEPTOR-ASSOCIATED PROTEIN"/>
    <property type="match status" value="1"/>
</dbReference>
<dbReference type="InterPro" id="IPR051547">
    <property type="entry name" value="TDP2-like"/>
</dbReference>
<keyword evidence="6" id="KW-0378">Hydrolase</keyword>
<evidence type="ECO:0000256" key="9">
    <source>
        <dbReference type="SAM" id="MobiDB-lite"/>
    </source>
</evidence>
<dbReference type="AlphaFoldDB" id="A0A5Q0H5N1"/>
<dbReference type="GO" id="GO:0070260">
    <property type="term" value="F:5'-tyrosyl-DNA phosphodiesterase activity"/>
    <property type="evidence" value="ECO:0007669"/>
    <property type="project" value="TreeGrafter"/>
</dbReference>
<evidence type="ECO:0000256" key="7">
    <source>
        <dbReference type="ARBA" id="ARBA00022842"/>
    </source>
</evidence>
<dbReference type="InterPro" id="IPR043519">
    <property type="entry name" value="NT_sf"/>
</dbReference>
<dbReference type="SUPFAM" id="SSF81301">
    <property type="entry name" value="Nucleotidyltransferase"/>
    <property type="match status" value="1"/>
</dbReference>
<keyword evidence="13" id="KW-1185">Reference proteome</keyword>
<reference evidence="13" key="1">
    <citation type="journal article" date="2021" name="Curr. Microbiol.">
        <title>Complete genome of nocamycin-producing strain Saccharothrix syringae NRRL B-16468 reveals the biosynthetic potential for secondary metabolites.</title>
        <authorList>
            <person name="Mo X."/>
            <person name="Yang S."/>
        </authorList>
    </citation>
    <scope>NUCLEOTIDE SEQUENCE [LARGE SCALE GENOMIC DNA]</scope>
    <source>
        <strain evidence="13">ATCC 51364 / DSM 43886 / JCM 6844 / KCTC 9398 / NBRC 14523 / NRRL B-16468 / INA 2240</strain>
    </source>
</reference>
<sequence length="917" mass="97493">MRTSEQVYHQVRWDPRLDPARFVLGVGQRGGRTERIALPAFTPGGEVPWHRVLFVEADGELVWDRATGLDRVGATEAGRVRAPRRLRAPAFTASTPHAWDPRRGWVPAEPRPAEPRRVEPAEPRDVGPAEVRVLTWNVLWDRYDHERIDTANRRPLLPAELATADADVIALQEVEPDLLAALLAEPWVRADYTADVDPTGPDVDRTGLVILSRLPVLEAGRLALGPHKAVAAIVVGTLLVATTHLTSDHTSGGAAERDRQLTRIAEALDGVGGDVVLVGDFNDGGPRPAAALGARDAWPEARDDEPPTFDPATNPLAAVSSPAGRAARLDRVFLRGRPRCVGAELRGTAPTAAGLFASDHYGVLARVAPADLVASDHHGTPVRVAPAEVPPPTPRTAVVWLPAAREDVDRVRREHDHRATRWPAHVTLLFGFAPEHDFDRAVPLLAAAAAEVPAFDVRVAGVREFRRDVVWLDPAAAGTERWTALHDALRHRFPLYAKDFTPHLTVGRSREAADGIGAWSDRVDRLVVLSRRGDGPMLPRAAVALGTGEVTWFAEPPTAPGPAVDGVAGRVLDAVAAALGEVHVVGSRRMGCALPDADLDLVAVVPDPAVAAGRVAEALPGATSVRSVVGARSPGLRLVVDGLGVDLALVGGADGAAPDAGTHSETASGAITDRRTDREVALSAITDAEAVLAAVGDRVDAFRRLARQVKAWARARGLDSAPFGGIPGLGWAVLAALTTREHDGPDPLGGFFATWAAWDWRDPVALSSPPHRTGAPMTILTPTAPVRSCTEQVTTGFRDLLTAELYRAWEITGAGGRLLSPPDLHRLHATWAVVTVPHDLVGPVRGRMRALLTALAPDAHAWPRPIARDADAVRFAIGLGRRPVPASALAGIAAGWAKGWRGVEVALVGNGEVPTPR</sequence>
<dbReference type="PANTHER" id="PTHR15822:SF4">
    <property type="entry name" value="TYROSYL-DNA PHOSPHODIESTERASE 2"/>
    <property type="match status" value="1"/>
</dbReference>
<dbReference type="InterPro" id="IPR036691">
    <property type="entry name" value="Endo/exonu/phosph_ase_sf"/>
</dbReference>
<dbReference type="Gene3D" id="3.90.1140.10">
    <property type="entry name" value="Cyclic phosphodiesterase"/>
    <property type="match status" value="1"/>
</dbReference>
<dbReference type="SUPFAM" id="SSF55144">
    <property type="entry name" value="LigT-like"/>
    <property type="match status" value="1"/>
</dbReference>
<evidence type="ECO:0000256" key="2">
    <source>
        <dbReference type="ARBA" id="ARBA00001946"/>
    </source>
</evidence>
<dbReference type="SUPFAM" id="SSF56219">
    <property type="entry name" value="DNase I-like"/>
    <property type="match status" value="1"/>
</dbReference>
<dbReference type="Proteomes" id="UP000325787">
    <property type="component" value="Chromosome"/>
</dbReference>
<proteinExistence type="predicted"/>
<name>A0A5Q0H5N1_SACSY</name>
<dbReference type="Pfam" id="PF13563">
    <property type="entry name" value="2_5_RNA_ligase2"/>
    <property type="match status" value="1"/>
</dbReference>
<keyword evidence="4" id="KW-0479">Metal-binding</keyword>
<feature type="compositionally biased region" description="Basic and acidic residues" evidence="9">
    <location>
        <begin position="111"/>
        <end position="124"/>
    </location>
</feature>
<evidence type="ECO:0000256" key="4">
    <source>
        <dbReference type="ARBA" id="ARBA00022723"/>
    </source>
</evidence>